<dbReference type="Pfam" id="PF00071">
    <property type="entry name" value="Ras"/>
    <property type="match status" value="1"/>
</dbReference>
<keyword evidence="1" id="KW-0488">Methylation</keyword>
<dbReference type="GO" id="GO:0016020">
    <property type="term" value="C:membrane"/>
    <property type="evidence" value="ECO:0007669"/>
    <property type="project" value="InterPro"/>
</dbReference>
<dbReference type="PROSITE" id="PS51419">
    <property type="entry name" value="RAB"/>
    <property type="match status" value="1"/>
</dbReference>
<dbReference type="PRINTS" id="PR00449">
    <property type="entry name" value="RASTRNSFRMNG"/>
</dbReference>
<evidence type="ECO:0000256" key="2">
    <source>
        <dbReference type="ARBA" id="ARBA00022741"/>
    </source>
</evidence>
<name>A0A8X6J3Q3_9ARAC</name>
<evidence type="ECO:0000313" key="6">
    <source>
        <dbReference type="EMBL" id="GFS31779.1"/>
    </source>
</evidence>
<comment type="caution">
    <text evidence="6">The sequence shown here is derived from an EMBL/GenBank/DDBJ whole genome shotgun (WGS) entry which is preliminary data.</text>
</comment>
<evidence type="ECO:0000256" key="5">
    <source>
        <dbReference type="ARBA" id="ARBA00046278"/>
    </source>
</evidence>
<keyword evidence="2" id="KW-0547">Nucleotide-binding</keyword>
<dbReference type="InterPro" id="IPR027417">
    <property type="entry name" value="P-loop_NTPase"/>
</dbReference>
<dbReference type="SMART" id="SM00175">
    <property type="entry name" value="RAB"/>
    <property type="match status" value="1"/>
</dbReference>
<dbReference type="PANTHER" id="PTHR24070">
    <property type="entry name" value="RAS, DI-RAS, AND RHEB FAMILY MEMBERS OF SMALL GTPASE SUPERFAMILY"/>
    <property type="match status" value="1"/>
</dbReference>
<gene>
    <name evidence="6" type="primary">Ras64B</name>
    <name evidence="6" type="ORF">TNIN_266361</name>
</gene>
<protein>
    <submittedName>
        <fullName evidence="6">Ras-like protein 2</fullName>
    </submittedName>
</protein>
<dbReference type="GO" id="GO:0005525">
    <property type="term" value="F:GTP binding"/>
    <property type="evidence" value="ECO:0007669"/>
    <property type="project" value="UniProtKB-KW"/>
</dbReference>
<dbReference type="EMBL" id="BMAV01024270">
    <property type="protein sequence ID" value="GFS31779.1"/>
    <property type="molecule type" value="Genomic_DNA"/>
</dbReference>
<dbReference type="InterPro" id="IPR020849">
    <property type="entry name" value="Small_GTPase_Ras-type"/>
</dbReference>
<dbReference type="OrthoDB" id="5976022at2759"/>
<dbReference type="SUPFAM" id="SSF52540">
    <property type="entry name" value="P-loop containing nucleoside triphosphate hydrolases"/>
    <property type="match status" value="1"/>
</dbReference>
<dbReference type="SMART" id="SM00173">
    <property type="entry name" value="RAS"/>
    <property type="match status" value="1"/>
</dbReference>
<dbReference type="GO" id="GO:0007165">
    <property type="term" value="P:signal transduction"/>
    <property type="evidence" value="ECO:0007669"/>
    <property type="project" value="InterPro"/>
</dbReference>
<dbReference type="GO" id="GO:0012505">
    <property type="term" value="C:endomembrane system"/>
    <property type="evidence" value="ECO:0007669"/>
    <property type="project" value="UniProtKB-SubCell"/>
</dbReference>
<dbReference type="PROSITE" id="PS51421">
    <property type="entry name" value="RAS"/>
    <property type="match status" value="1"/>
</dbReference>
<dbReference type="GO" id="GO:0003924">
    <property type="term" value="F:GTPase activity"/>
    <property type="evidence" value="ECO:0007669"/>
    <property type="project" value="InterPro"/>
</dbReference>
<sequence>MSPGFRWIRTLFKCWNRCLDEMYRFHKQILRVKDRDEFPMLLVANKCDLEAQRVVPSSEIAQRAQQLKIPFVECSAMQGRNVDNAFYELVRQVRRFQAAERPPIRPSKSKPRVKCTIL</sequence>
<proteinExistence type="predicted"/>
<evidence type="ECO:0000256" key="1">
    <source>
        <dbReference type="ARBA" id="ARBA00022481"/>
    </source>
</evidence>
<dbReference type="Gene3D" id="3.40.50.300">
    <property type="entry name" value="P-loop containing nucleotide triphosphate hydrolases"/>
    <property type="match status" value="1"/>
</dbReference>
<dbReference type="InterPro" id="IPR001806">
    <property type="entry name" value="Small_GTPase"/>
</dbReference>
<evidence type="ECO:0000313" key="7">
    <source>
        <dbReference type="Proteomes" id="UP000886998"/>
    </source>
</evidence>
<dbReference type="Proteomes" id="UP000886998">
    <property type="component" value="Unassembled WGS sequence"/>
</dbReference>
<keyword evidence="4" id="KW-0449">Lipoprotein</keyword>
<evidence type="ECO:0000256" key="3">
    <source>
        <dbReference type="ARBA" id="ARBA00023134"/>
    </source>
</evidence>
<organism evidence="6 7">
    <name type="scientific">Trichonephila inaurata madagascariensis</name>
    <dbReference type="NCBI Taxonomy" id="2747483"/>
    <lineage>
        <taxon>Eukaryota</taxon>
        <taxon>Metazoa</taxon>
        <taxon>Ecdysozoa</taxon>
        <taxon>Arthropoda</taxon>
        <taxon>Chelicerata</taxon>
        <taxon>Arachnida</taxon>
        <taxon>Araneae</taxon>
        <taxon>Araneomorphae</taxon>
        <taxon>Entelegynae</taxon>
        <taxon>Araneoidea</taxon>
        <taxon>Nephilidae</taxon>
        <taxon>Trichonephila</taxon>
        <taxon>Trichonephila inaurata</taxon>
    </lineage>
</organism>
<evidence type="ECO:0000256" key="4">
    <source>
        <dbReference type="ARBA" id="ARBA00023288"/>
    </source>
</evidence>
<keyword evidence="7" id="KW-1185">Reference proteome</keyword>
<accession>A0A8X6J3Q3</accession>
<dbReference type="AlphaFoldDB" id="A0A8X6J3Q3"/>
<reference evidence="6" key="1">
    <citation type="submission" date="2020-08" db="EMBL/GenBank/DDBJ databases">
        <title>Multicomponent nature underlies the extraordinary mechanical properties of spider dragline silk.</title>
        <authorList>
            <person name="Kono N."/>
            <person name="Nakamura H."/>
            <person name="Mori M."/>
            <person name="Yoshida Y."/>
            <person name="Ohtoshi R."/>
            <person name="Malay A.D."/>
            <person name="Moran D.A.P."/>
            <person name="Tomita M."/>
            <person name="Numata K."/>
            <person name="Arakawa K."/>
        </authorList>
    </citation>
    <scope>NUCLEOTIDE SEQUENCE</scope>
</reference>
<comment type="subcellular location">
    <subcellularLocation>
        <location evidence="5">Endomembrane system</location>
        <topology evidence="5">Lipid-anchor</topology>
        <orientation evidence="5">Cytoplasmic side</orientation>
    </subcellularLocation>
</comment>
<keyword evidence="3" id="KW-0342">GTP-binding</keyword>